<dbReference type="InterPro" id="IPR000182">
    <property type="entry name" value="GNAT_dom"/>
</dbReference>
<dbReference type="SUPFAM" id="SSF55729">
    <property type="entry name" value="Acyl-CoA N-acyltransferases (Nat)"/>
    <property type="match status" value="1"/>
</dbReference>
<dbReference type="InterPro" id="IPR016181">
    <property type="entry name" value="Acyl_CoA_acyltransferase"/>
</dbReference>
<reference evidence="2 3" key="1">
    <citation type="submission" date="2021-03" db="EMBL/GenBank/DDBJ databases">
        <title>Sequencing the genomes of 1000 actinobacteria strains.</title>
        <authorList>
            <person name="Klenk H.-P."/>
        </authorList>
    </citation>
    <scope>NUCLEOTIDE SEQUENCE [LARGE SCALE GENOMIC DNA]</scope>
    <source>
        <strain evidence="2 3">DSM 15797</strain>
    </source>
</reference>
<name>A0ABS4XBS1_9MICC</name>
<evidence type="ECO:0000259" key="1">
    <source>
        <dbReference type="PROSITE" id="PS51186"/>
    </source>
</evidence>
<keyword evidence="3" id="KW-1185">Reference proteome</keyword>
<sequence>MLELTDVWPLFGLKISSPRLELRLVQDEDLPGIIEAALSGIHDPAAMPFSTPWTDAPKEELMRSTARHQWHVRSGIAPDNWTLNLVVSHEGTPIGMQDIGARDFSIRKTVTTGSWLSSRYQGLGFGKEMRAAVLLFAFDHLGAEVAESSAAVWNHSSLGVSRSLGYVQGSVKRVVTRPGELAEQQEVSVTSAEFKRPDWTVVVTGLEAARKELLGNHAIDGRVPTVPLSR</sequence>
<organism evidence="2 3">
    <name type="scientific">Paeniglutamicibacter kerguelensis</name>
    <dbReference type="NCBI Taxonomy" id="254788"/>
    <lineage>
        <taxon>Bacteria</taxon>
        <taxon>Bacillati</taxon>
        <taxon>Actinomycetota</taxon>
        <taxon>Actinomycetes</taxon>
        <taxon>Micrococcales</taxon>
        <taxon>Micrococcaceae</taxon>
        <taxon>Paeniglutamicibacter</taxon>
    </lineage>
</organism>
<evidence type="ECO:0000313" key="2">
    <source>
        <dbReference type="EMBL" id="MBP2385920.1"/>
    </source>
</evidence>
<dbReference type="RefSeq" id="WP_209996910.1">
    <property type="nucleotide sequence ID" value="NZ_BAAAJY010000003.1"/>
</dbReference>
<feature type="domain" description="N-acetyltransferase" evidence="1">
    <location>
        <begin position="20"/>
        <end position="188"/>
    </location>
</feature>
<dbReference type="PROSITE" id="PS51186">
    <property type="entry name" value="GNAT"/>
    <property type="match status" value="1"/>
</dbReference>
<dbReference type="EMBL" id="JAGIOF010000001">
    <property type="protein sequence ID" value="MBP2385920.1"/>
    <property type="molecule type" value="Genomic_DNA"/>
</dbReference>
<dbReference type="Pfam" id="PF13302">
    <property type="entry name" value="Acetyltransf_3"/>
    <property type="match status" value="1"/>
</dbReference>
<gene>
    <name evidence="2" type="ORF">JOF47_001431</name>
</gene>
<evidence type="ECO:0000313" key="3">
    <source>
        <dbReference type="Proteomes" id="UP001296993"/>
    </source>
</evidence>
<accession>A0ABS4XBS1</accession>
<dbReference type="InterPro" id="IPR051531">
    <property type="entry name" value="N-acetyltransferase"/>
</dbReference>
<proteinExistence type="predicted"/>
<dbReference type="PANTHER" id="PTHR43792">
    <property type="entry name" value="GNAT FAMILY, PUTATIVE (AFU_ORTHOLOGUE AFUA_3G00765)-RELATED-RELATED"/>
    <property type="match status" value="1"/>
</dbReference>
<dbReference type="Proteomes" id="UP001296993">
    <property type="component" value="Unassembled WGS sequence"/>
</dbReference>
<protein>
    <submittedName>
        <fullName evidence="2">RimJ/RimL family protein N-acetyltransferase</fullName>
    </submittedName>
</protein>
<comment type="caution">
    <text evidence="2">The sequence shown here is derived from an EMBL/GenBank/DDBJ whole genome shotgun (WGS) entry which is preliminary data.</text>
</comment>
<dbReference type="Gene3D" id="3.40.630.30">
    <property type="match status" value="1"/>
</dbReference>